<evidence type="ECO:0000256" key="1">
    <source>
        <dbReference type="SAM" id="MobiDB-lite"/>
    </source>
</evidence>
<protein>
    <submittedName>
        <fullName evidence="2">Uncharacterized protein</fullName>
    </submittedName>
</protein>
<evidence type="ECO:0000313" key="3">
    <source>
        <dbReference type="Proteomes" id="UP000585474"/>
    </source>
</evidence>
<gene>
    <name evidence="2" type="ORF">Acr_00g0029660</name>
</gene>
<sequence length="615" mass="69610">MAELIRASILDHGEQPSDIFSSFPSLSSALSSLRLYQRLSSLTNATKNASRKKELPRKICKTVSDICYPHPRATSLSTEVNALLKRSACTFSLRCPAPPHRGAPQSTSLLRVVVTPSLLPCVHNWRDHHHVSRAKETHFGDVAPVALHRLCLSPLCFLMDILHWLHFLVSGQTSARIPKHLLALLYHCRSFKYILLVGSSPNWRPNPLKPKPKAHNQPFILPSSRCILGCICQRQKSLIEAERRKSRRERRKAAEDVGRLLSMVKNGGTNELSHELIFSALRGLGVRLCIWGECYGASESTKRSDREWARIVLGHNNWYQSQVRVDGERKPILNSDQIRHAQKWRLSIPPDSSRRDEAPVQNRVKIGRQTHSHAPPEIFGAKALFEFSRHSGFIREVGFQRFCFYFGEVRRRSNLRAVIMLSDADYAPGKPRMRNEMNRKTIRQIRQCIGHECSWVVDQVEGDVPGEEISEQSLNEEACVETSERDYSGGTNERVLESHRKRSKEEAREEVSRRRSQRSGEEEGQEELSNENKAQDQSSEAATIAMMAVDENDVFLAASVDEKSYWISDSGIAYHLCRDREVFSAYVACEGLVRMANDAIVGKGQSGSAWQTGDP</sequence>
<reference evidence="3" key="1">
    <citation type="submission" date="2019-07" db="EMBL/GenBank/DDBJ databases">
        <title>De Novo Assembly of kiwifruit Actinidia rufa.</title>
        <authorList>
            <person name="Sugita-Konishi S."/>
            <person name="Sato K."/>
            <person name="Mori E."/>
            <person name="Abe Y."/>
            <person name="Kisaki G."/>
            <person name="Hamano K."/>
            <person name="Suezawa K."/>
            <person name="Otani M."/>
            <person name="Fukuda T."/>
            <person name="Manabe T."/>
            <person name="Gomi K."/>
            <person name="Tabuchi M."/>
            <person name="Akimitsu K."/>
            <person name="Kataoka I."/>
        </authorList>
    </citation>
    <scope>NUCLEOTIDE SEQUENCE [LARGE SCALE GENOMIC DNA]</scope>
    <source>
        <strain evidence="3">cv. Fuchu</strain>
    </source>
</reference>
<organism evidence="2 3">
    <name type="scientific">Actinidia rufa</name>
    <dbReference type="NCBI Taxonomy" id="165716"/>
    <lineage>
        <taxon>Eukaryota</taxon>
        <taxon>Viridiplantae</taxon>
        <taxon>Streptophyta</taxon>
        <taxon>Embryophyta</taxon>
        <taxon>Tracheophyta</taxon>
        <taxon>Spermatophyta</taxon>
        <taxon>Magnoliopsida</taxon>
        <taxon>eudicotyledons</taxon>
        <taxon>Gunneridae</taxon>
        <taxon>Pentapetalae</taxon>
        <taxon>asterids</taxon>
        <taxon>Ericales</taxon>
        <taxon>Actinidiaceae</taxon>
        <taxon>Actinidia</taxon>
    </lineage>
</organism>
<comment type="caution">
    <text evidence="2">The sequence shown here is derived from an EMBL/GenBank/DDBJ whole genome shotgun (WGS) entry which is preliminary data.</text>
</comment>
<feature type="region of interest" description="Disordered" evidence="1">
    <location>
        <begin position="467"/>
        <end position="539"/>
    </location>
</feature>
<keyword evidence="3" id="KW-1185">Reference proteome</keyword>
<dbReference type="Proteomes" id="UP000585474">
    <property type="component" value="Unassembled WGS sequence"/>
</dbReference>
<name>A0A7J0DEK0_9ERIC</name>
<dbReference type="AlphaFoldDB" id="A0A7J0DEK0"/>
<feature type="compositionally biased region" description="Basic and acidic residues" evidence="1">
    <location>
        <begin position="494"/>
        <end position="521"/>
    </location>
</feature>
<dbReference type="EMBL" id="BJWL01000192">
    <property type="protein sequence ID" value="GFS33625.1"/>
    <property type="molecule type" value="Genomic_DNA"/>
</dbReference>
<evidence type="ECO:0000313" key="2">
    <source>
        <dbReference type="EMBL" id="GFS33625.1"/>
    </source>
</evidence>
<accession>A0A7J0DEK0</accession>
<proteinExistence type="predicted"/>